<dbReference type="SUPFAM" id="SSF53474">
    <property type="entry name" value="alpha/beta-Hydrolases"/>
    <property type="match status" value="1"/>
</dbReference>
<dbReference type="PANTHER" id="PTHR45527:SF1">
    <property type="entry name" value="FATTY ACID SYNTHASE"/>
    <property type="match status" value="1"/>
</dbReference>
<dbReference type="Pfam" id="PF00501">
    <property type="entry name" value="AMP-binding"/>
    <property type="match status" value="1"/>
</dbReference>
<dbReference type="Gene3D" id="3.40.50.1820">
    <property type="entry name" value="alpha/beta hydrolase"/>
    <property type="match status" value="1"/>
</dbReference>
<dbReference type="Pfam" id="PF00550">
    <property type="entry name" value="PP-binding"/>
    <property type="match status" value="1"/>
</dbReference>
<dbReference type="PANTHER" id="PTHR45527">
    <property type="entry name" value="NONRIBOSOMAL PEPTIDE SYNTHETASE"/>
    <property type="match status" value="1"/>
</dbReference>
<dbReference type="Gene3D" id="3.30.300.30">
    <property type="match status" value="1"/>
</dbReference>
<evidence type="ECO:0000313" key="7">
    <source>
        <dbReference type="Proteomes" id="UP001359781"/>
    </source>
</evidence>
<dbReference type="InterPro" id="IPR023213">
    <property type="entry name" value="CAT-like_dom_sf"/>
</dbReference>
<dbReference type="Gene3D" id="3.40.50.12780">
    <property type="entry name" value="N-terminal domain of ligase-like"/>
    <property type="match status" value="1"/>
</dbReference>
<dbReference type="InterPro" id="IPR001242">
    <property type="entry name" value="Condensation_dom"/>
</dbReference>
<dbReference type="InterPro" id="IPR020845">
    <property type="entry name" value="AMP-binding_CS"/>
</dbReference>
<dbReference type="SUPFAM" id="SSF52777">
    <property type="entry name" value="CoA-dependent acyltransferases"/>
    <property type="match status" value="6"/>
</dbReference>
<accession>A0ABU8NVG7</accession>
<dbReference type="PROSITE" id="PS50075">
    <property type="entry name" value="CARRIER"/>
    <property type="match status" value="1"/>
</dbReference>
<protein>
    <submittedName>
        <fullName evidence="6">Condensation domain-containing protein</fullName>
    </submittedName>
</protein>
<dbReference type="Gene3D" id="3.30.559.30">
    <property type="entry name" value="Nonribosomal peptide synthetase, condensation domain"/>
    <property type="match status" value="3"/>
</dbReference>
<evidence type="ECO:0000259" key="5">
    <source>
        <dbReference type="PROSITE" id="PS50075"/>
    </source>
</evidence>
<dbReference type="InterPro" id="IPR045851">
    <property type="entry name" value="AMP-bd_C_sf"/>
</dbReference>
<dbReference type="InterPro" id="IPR020806">
    <property type="entry name" value="PKS_PP-bd"/>
</dbReference>
<dbReference type="InterPro" id="IPR029058">
    <property type="entry name" value="AB_hydrolase_fold"/>
</dbReference>
<proteinExistence type="predicted"/>
<keyword evidence="2" id="KW-0596">Phosphopantetheine</keyword>
<name>A0ABU8NVG7_9CORY</name>
<dbReference type="SMART" id="SM00824">
    <property type="entry name" value="PKS_TE"/>
    <property type="match status" value="1"/>
</dbReference>
<keyword evidence="7" id="KW-1185">Reference proteome</keyword>
<dbReference type="Gene3D" id="1.10.1200.10">
    <property type="entry name" value="ACP-like"/>
    <property type="match status" value="2"/>
</dbReference>
<comment type="caution">
    <text evidence="6">The sequence shown here is derived from an EMBL/GenBank/DDBJ whole genome shotgun (WGS) entry which is preliminary data.</text>
</comment>
<evidence type="ECO:0000256" key="3">
    <source>
        <dbReference type="ARBA" id="ARBA00022553"/>
    </source>
</evidence>
<comment type="cofactor">
    <cofactor evidence="1">
        <name>pantetheine 4'-phosphate</name>
        <dbReference type="ChEBI" id="CHEBI:47942"/>
    </cofactor>
</comment>
<dbReference type="InterPro" id="IPR042099">
    <property type="entry name" value="ANL_N_sf"/>
</dbReference>
<dbReference type="Pfam" id="PF00975">
    <property type="entry name" value="Thioesterase"/>
    <property type="match status" value="1"/>
</dbReference>
<evidence type="ECO:0000256" key="2">
    <source>
        <dbReference type="ARBA" id="ARBA00022450"/>
    </source>
</evidence>
<dbReference type="EMBL" id="JBAHVJ010000001">
    <property type="protein sequence ID" value="MEJ4098981.1"/>
    <property type="molecule type" value="Genomic_DNA"/>
</dbReference>
<evidence type="ECO:0000256" key="4">
    <source>
        <dbReference type="SAM" id="MobiDB-lite"/>
    </source>
</evidence>
<keyword evidence="3" id="KW-0597">Phosphoprotein</keyword>
<gene>
    <name evidence="6" type="ORF">V5S96_01170</name>
</gene>
<dbReference type="InterPro" id="IPR036736">
    <property type="entry name" value="ACP-like_sf"/>
</dbReference>
<evidence type="ECO:0000256" key="1">
    <source>
        <dbReference type="ARBA" id="ARBA00001957"/>
    </source>
</evidence>
<dbReference type="InterPro" id="IPR009081">
    <property type="entry name" value="PP-bd_ACP"/>
</dbReference>
<reference evidence="6 7" key="1">
    <citation type="submission" date="2024-02" db="EMBL/GenBank/DDBJ databases">
        <title>Whole genome sequencing and characterization of Corynebacterium isolated from the ocular surface of dry eye disease sufferers.</title>
        <authorList>
            <person name="Naqvi M."/>
        </authorList>
    </citation>
    <scope>NUCLEOTIDE SEQUENCE [LARGE SCALE GENOMIC DNA]</scope>
    <source>
        <strain evidence="6 7">PCRF</strain>
    </source>
</reference>
<dbReference type="InterPro" id="IPR025110">
    <property type="entry name" value="AMP-bd_C"/>
</dbReference>
<dbReference type="InterPro" id="IPR020802">
    <property type="entry name" value="TesA-like"/>
</dbReference>
<sequence length="2209" mass="231558">MSTLPHPDLLPLTGAQRGIYDAQSIDPHSPFYVVGEVLRLRGGIDVPALCAAIEATQREAETLRLRIVAPAEGEGAPRQYASEQIVPAVVRDLRGTPHPERLARARIDAAKTALAEATAGMVDAPLCRYEVLLLDDEHTWVIQLYHHLVVDGYSATLLTRRIAEHYTAAVTGAKPRRYRGVGMAQIVEQDAAYHGSEAAREDRAFFQDLLDPLPDLAERERLNAATGSARTSGATVTTTVTLSAGDHEAFQAAARAAGTTWVTCLIALYAVQVWQAEGRPERDVCLAMPVMARGSVAQRATPHMAVNVLPLLVPVRAQSTLGELAADTEARLKDLRRHQRYRGENLPRDLGAPGAGALLHGMGVNAKIFDVRFRFGEATGVLSNVAGGPPEDWGLVVMPAPDGGLDLGLETDPARVPEPVARRRLSRLGDLLVRVARREDPAGARVADLLGGEAESTGLIDARAGIAPTEGPEGAAATLRGLIEGLAGVDQTRLITQEGALSGAELHRRIVDAARRLPRGAIGIDVPRGAELVVTVLAALYAGVPFTYLESGAPKARREQILGALGAAWVAGRDPWPEPGASGQPEPPEPSPEDLAYVIFTSGSTGTPKGVQVTRGNLEALLRGHLGGLYRRPSAVVAHTASFAFDAALDQLLWLLAGHCVRLYSEEIAGDAEAAVAALRADRVTVFDTTPSLAQALMAAGLGELPDLELLVLGGEALPAPLWDRLATGRLRALNAYGPTEACVDALFAEVTPGRPVIGRPVAGMRAYALDRHLRVVGDFERGRLFLAGPQVARGYLNAEAAEDAAFITATIDPRRGAERLYDTGDLVRWLPGRGYEYLGRADDQVEVNGRRVELGEVEAALRATESVAAAAVTPHGRAGLIGWVVAQPGATLIPGEVRDSVAAQLPRALVPGRIEVIPELPTTVSGKADRAALAARAAAGVAVGTAEEGDAPGEETGAPDSPAEAALLRACREQAGVEMGLRADFIAQGGDSISALTVATRLRREGWAIWPKELLSGAPLARVAAGMRRAEAAGEREGASFLAVGALPETPVAARQREAAPDGPSWAGFVQYAEIPGPQGAGAASPDLLREVAGQLAAAHGALRMILDARSGELIVPRVALATPEECVGAATVAEDLGAVARTPGLLDPEAGRMFHLVALRDGGVGLVVHHSAVDALSWRTLRAEVHRLLRGGRLGHADDRWRAHVLGSCARDRRAELPHWVGVQRAGAIVSAPLPARAEAACACLDLSPEAAGALGTEPEATLLAALALTGVAPGGYVGVEGHGRSAAGTAGGAAHTVGWFTVEYPLAVRVAGEGDPVERAADALAAARRARRETPGEGEGYGWLAHGDAAGALHGVGLRRPEVVLNVLPGAAGGFRVADHPRRRLTEALTVNVFVGESRVEYTADPARFDPREVHRRLEAGLAALRAAELGGVGDAPHRALERAHGPLERVLPLSPPQEGLLFHALSAPEGADPYALAMRVDLEAAEEIDLPRLEAAWEGVLDRHPALRAGFDATATEHPRQFVPRSRPATFRAVDARPLGDTWRDLADHLLRAEENRRVDVAAPPLVRATAVRYAERRACLIVAGHHLLTDGWSTGIMLRELAALYGGEELPPAPQPEPFLDWVDRRREQDRRAWRAYLGEDAPRTLLAAPGAEDGGAGEEALDVDVAGEADALVAAARAAGATPAELLQVAWASVLSELAGREGEGPAEVVCGVTASGRPPQLPEAAEMIGLFATTLPARIVVSGDPVADLRAHHAARAELADHTAVSPADIGAAGLFDTIVVYENTPAPRNQGALRITATEAVGQTHYPITVVSRPGGDFDVALAFRPGLVDRERAHWAARRLGQALRAFLGEPLEPARPPVPAAPAPRNQGAAGGVEGAPVERGQAATEQPGPAAPRAVAERIAAEMSAVLGREVGLDTSFAEAGGHSLLAVRLLGRLQREGLELGIADILAGGSPRGIAARLGAAPAPSPLVAHTVGAPTLWCMPPGDGLHAPWARLAERLPLRLRAVSWAGRIEQDTLDQAARDVAALIRAEQPQGPYLLLGWSFGGVLAHAVAHALGGPGEVSFLGIVDSYPAGVLPSGLSPEHDPTPLVDGLVGLDDHPEVLRELVAENLAASGRLMAGAAPLGWDGPVHLVVGTRGGDASGPAAWDPEAAWAGAGARVAALNVDEDHFGLVKDAGWRIAGPFFAQAIATIQEEEHDR</sequence>
<dbReference type="Pfam" id="PF00668">
    <property type="entry name" value="Condensation"/>
    <property type="match status" value="2"/>
</dbReference>
<dbReference type="InterPro" id="IPR006162">
    <property type="entry name" value="Ppantetheine_attach_site"/>
</dbReference>
<dbReference type="Pfam" id="PF13193">
    <property type="entry name" value="AMP-binding_C"/>
    <property type="match status" value="1"/>
</dbReference>
<dbReference type="SMART" id="SM00823">
    <property type="entry name" value="PKS_PP"/>
    <property type="match status" value="1"/>
</dbReference>
<dbReference type="RefSeq" id="WP_337889399.1">
    <property type="nucleotide sequence ID" value="NZ_JBAHVI010000002.1"/>
</dbReference>
<dbReference type="Proteomes" id="UP001359781">
    <property type="component" value="Unassembled WGS sequence"/>
</dbReference>
<organism evidence="6 7">
    <name type="scientific">Corynebacterium mastitidis</name>
    <dbReference type="NCBI Taxonomy" id="161890"/>
    <lineage>
        <taxon>Bacteria</taxon>
        <taxon>Bacillati</taxon>
        <taxon>Actinomycetota</taxon>
        <taxon>Actinomycetes</taxon>
        <taxon>Mycobacteriales</taxon>
        <taxon>Corynebacteriaceae</taxon>
        <taxon>Corynebacterium</taxon>
    </lineage>
</organism>
<dbReference type="PROSITE" id="PS00012">
    <property type="entry name" value="PHOSPHOPANTETHEINE"/>
    <property type="match status" value="1"/>
</dbReference>
<dbReference type="InterPro" id="IPR001031">
    <property type="entry name" value="Thioesterase"/>
</dbReference>
<dbReference type="PROSITE" id="PS00455">
    <property type="entry name" value="AMP_BINDING"/>
    <property type="match status" value="1"/>
</dbReference>
<dbReference type="SUPFAM" id="SSF47336">
    <property type="entry name" value="ACP-like"/>
    <property type="match status" value="2"/>
</dbReference>
<feature type="domain" description="Carrier" evidence="5">
    <location>
        <begin position="1901"/>
        <end position="1974"/>
    </location>
</feature>
<dbReference type="Gene3D" id="3.30.559.10">
    <property type="entry name" value="Chloramphenicol acetyltransferase-like domain"/>
    <property type="match status" value="3"/>
</dbReference>
<feature type="region of interest" description="Disordered" evidence="4">
    <location>
        <begin position="1864"/>
        <end position="1902"/>
    </location>
</feature>
<dbReference type="SUPFAM" id="SSF56801">
    <property type="entry name" value="Acetyl-CoA synthetase-like"/>
    <property type="match status" value="1"/>
</dbReference>
<dbReference type="InterPro" id="IPR000873">
    <property type="entry name" value="AMP-dep_synth/lig_dom"/>
</dbReference>
<evidence type="ECO:0000313" key="6">
    <source>
        <dbReference type="EMBL" id="MEJ4098981.1"/>
    </source>
</evidence>